<dbReference type="KEGG" id="tng:GSTEN00036147G001"/>
<accession>Q4RCX4</accession>
<dbReference type="EMBL" id="CAAE01017881">
    <property type="protein sequence ID" value="CAG13757.1"/>
    <property type="molecule type" value="Genomic_DNA"/>
</dbReference>
<dbReference type="InterPro" id="IPR001828">
    <property type="entry name" value="ANF_lig-bd_rcpt"/>
</dbReference>
<reference evidence="8" key="1">
    <citation type="journal article" date="2004" name="Nature">
        <title>Genome duplication in the teleost fish Tetraodon nigroviridis reveals the early vertebrate proto-karyotype.</title>
        <authorList>
            <person name="Jaillon O."/>
            <person name="Aury J.-M."/>
            <person name="Brunet F."/>
            <person name="Petit J.-L."/>
            <person name="Stange-Thomann N."/>
            <person name="Mauceli E."/>
            <person name="Bouneau L."/>
            <person name="Fischer C."/>
            <person name="Ozouf-Costaz C."/>
            <person name="Bernot A."/>
            <person name="Nicaud S."/>
            <person name="Jaffe D."/>
            <person name="Fisher S."/>
            <person name="Lutfalla G."/>
            <person name="Dossat C."/>
            <person name="Segurens B."/>
            <person name="Dasilva C."/>
            <person name="Salanoubat M."/>
            <person name="Levy M."/>
            <person name="Boudet N."/>
            <person name="Castellano S."/>
            <person name="Anthouard V."/>
            <person name="Jubin C."/>
            <person name="Castelli V."/>
            <person name="Katinka M."/>
            <person name="Vacherie B."/>
            <person name="Biemont C."/>
            <person name="Skalli Z."/>
            <person name="Cattolico L."/>
            <person name="Poulain J."/>
            <person name="De Berardinis V."/>
            <person name="Cruaud C."/>
            <person name="Duprat S."/>
            <person name="Brottier P."/>
            <person name="Coutanceau J.-P."/>
            <person name="Gouzy J."/>
            <person name="Parra G."/>
            <person name="Lardier G."/>
            <person name="Chapple C."/>
            <person name="McKernan K.J."/>
            <person name="McEwan P."/>
            <person name="Bosak S."/>
            <person name="Kellis M."/>
            <person name="Volff J.-N."/>
            <person name="Guigo R."/>
            <person name="Zody M.C."/>
            <person name="Mesirov J."/>
            <person name="Lindblad-Toh K."/>
            <person name="Birren B."/>
            <person name="Nusbaum C."/>
            <person name="Kahn D."/>
            <person name="Robinson-Rechavi M."/>
            <person name="Laudet V."/>
            <person name="Schachter V."/>
            <person name="Quetier F."/>
            <person name="Saurin W."/>
            <person name="Scarpelli C."/>
            <person name="Wincker P."/>
            <person name="Lander E.S."/>
            <person name="Weissenbach J."/>
            <person name="Roest Crollius H."/>
        </authorList>
    </citation>
    <scope>NUCLEOTIDE SEQUENCE [LARGE SCALE GENOMIC DNA]</scope>
</reference>
<gene>
    <name evidence="7" type="ORF">GSTENG00036147001</name>
    <name evidence="8" type="ORF">GSTENG00036214001</name>
</gene>
<dbReference type="PANTHER" id="PTHR24060">
    <property type="entry name" value="METABOTROPIC GLUTAMATE RECEPTOR"/>
    <property type="match status" value="1"/>
</dbReference>
<protein>
    <submittedName>
        <fullName evidence="8">(spotted green pufferfish) hypothetical protein</fullName>
    </submittedName>
</protein>
<feature type="non-terminal residue" evidence="8">
    <location>
        <position position="1"/>
    </location>
</feature>
<dbReference type="Gene3D" id="3.40.50.2300">
    <property type="match status" value="1"/>
</dbReference>
<feature type="domain" description="Receptor ligand binding region" evidence="6">
    <location>
        <begin position="1"/>
        <end position="67"/>
    </location>
</feature>
<dbReference type="EMBL" id="CAAE01017882">
    <property type="protein sequence ID" value="CAG13758.1"/>
    <property type="molecule type" value="Genomic_DNA"/>
</dbReference>
<evidence type="ECO:0000313" key="7">
    <source>
        <dbReference type="EMBL" id="CAG13757.1"/>
    </source>
</evidence>
<evidence type="ECO:0000256" key="2">
    <source>
        <dbReference type="ARBA" id="ARBA00022692"/>
    </source>
</evidence>
<sequence length="82" mass="9415">QVLEAAKRANLTGHFLFVGSDSWGAKSSPVAELEDVAEGAVTILPKRASIEGFDQYFMTRSLENNRRNIWFNEFWEDDFRCK</sequence>
<comment type="subcellular location">
    <subcellularLocation>
        <location evidence="1">Membrane</location>
    </subcellularLocation>
</comment>
<dbReference type="OrthoDB" id="425344at2759"/>
<comment type="caution">
    <text evidence="8">The sequence shown here is derived from an EMBL/GenBank/DDBJ whole genome shotgun (WGS) entry which is preliminary data.</text>
</comment>
<organism evidence="8">
    <name type="scientific">Tetraodon nigroviridis</name>
    <name type="common">Spotted green pufferfish</name>
    <name type="synonym">Chelonodon nigroviridis</name>
    <dbReference type="NCBI Taxonomy" id="99883"/>
    <lineage>
        <taxon>Eukaryota</taxon>
        <taxon>Metazoa</taxon>
        <taxon>Chordata</taxon>
        <taxon>Craniata</taxon>
        <taxon>Vertebrata</taxon>
        <taxon>Euteleostomi</taxon>
        <taxon>Actinopterygii</taxon>
        <taxon>Neopterygii</taxon>
        <taxon>Teleostei</taxon>
        <taxon>Neoteleostei</taxon>
        <taxon>Acanthomorphata</taxon>
        <taxon>Eupercaria</taxon>
        <taxon>Tetraodontiformes</taxon>
        <taxon>Tetradontoidea</taxon>
        <taxon>Tetraodontidae</taxon>
        <taxon>Tetraodon</taxon>
    </lineage>
</organism>
<dbReference type="KEGG" id="tng:GSTEN00036214G001"/>
<keyword evidence="3" id="KW-1133">Transmembrane helix</keyword>
<reference evidence="8" key="2">
    <citation type="submission" date="2004-02" db="EMBL/GenBank/DDBJ databases">
        <authorList>
            <consortium name="Genoscope"/>
            <consortium name="Whitehead Institute Centre for Genome Research"/>
        </authorList>
    </citation>
    <scope>NUCLEOTIDE SEQUENCE</scope>
</reference>
<proteinExistence type="predicted"/>
<dbReference type="GO" id="GO:0016020">
    <property type="term" value="C:membrane"/>
    <property type="evidence" value="ECO:0007669"/>
    <property type="project" value="UniProtKB-SubCell"/>
</dbReference>
<name>Q4RCX4_TETNG</name>
<evidence type="ECO:0000259" key="6">
    <source>
        <dbReference type="Pfam" id="PF01094"/>
    </source>
</evidence>
<evidence type="ECO:0000256" key="4">
    <source>
        <dbReference type="ARBA" id="ARBA00023136"/>
    </source>
</evidence>
<keyword evidence="4" id="KW-0472">Membrane</keyword>
<dbReference type="AlphaFoldDB" id="Q4RCX4"/>
<dbReference type="Pfam" id="PF01094">
    <property type="entry name" value="ANF_receptor"/>
    <property type="match status" value="1"/>
</dbReference>
<keyword evidence="5" id="KW-0325">Glycoprotein</keyword>
<keyword evidence="2" id="KW-0812">Transmembrane</keyword>
<evidence type="ECO:0000256" key="1">
    <source>
        <dbReference type="ARBA" id="ARBA00004370"/>
    </source>
</evidence>
<evidence type="ECO:0000256" key="5">
    <source>
        <dbReference type="ARBA" id="ARBA00023180"/>
    </source>
</evidence>
<evidence type="ECO:0000313" key="8">
    <source>
        <dbReference type="EMBL" id="CAG13758.1"/>
    </source>
</evidence>
<dbReference type="InterPro" id="IPR050726">
    <property type="entry name" value="mGluR"/>
</dbReference>
<evidence type="ECO:0000256" key="3">
    <source>
        <dbReference type="ARBA" id="ARBA00022989"/>
    </source>
</evidence>
<dbReference type="SUPFAM" id="SSF53822">
    <property type="entry name" value="Periplasmic binding protein-like I"/>
    <property type="match status" value="1"/>
</dbReference>
<dbReference type="InterPro" id="IPR028082">
    <property type="entry name" value="Peripla_BP_I"/>
</dbReference>